<dbReference type="GeneTree" id="ENSGT00950000182932"/>
<accession>A0A668ALS8</accession>
<evidence type="ECO:0000313" key="4">
    <source>
        <dbReference type="Ensembl" id="ENSMMDP00005048934.1"/>
    </source>
</evidence>
<proteinExistence type="predicted"/>
<dbReference type="PANTHER" id="PTHR13947">
    <property type="entry name" value="GNAT FAMILY N-ACETYLTRANSFERASE"/>
    <property type="match status" value="1"/>
</dbReference>
<keyword evidence="2" id="KW-0472">Membrane</keyword>
<protein>
    <submittedName>
        <fullName evidence="4">N-acetyltransferase 8-like 2</fullName>
    </submittedName>
</protein>
<feature type="transmembrane region" description="Helical" evidence="2">
    <location>
        <begin position="48"/>
        <end position="81"/>
    </location>
</feature>
<reference evidence="4" key="1">
    <citation type="submission" date="2019-06" db="EMBL/GenBank/DDBJ databases">
        <authorList>
            <consortium name="Wellcome Sanger Institute Data Sharing"/>
        </authorList>
    </citation>
    <scope>NUCLEOTIDE SEQUENCE [LARGE SCALE GENOMIC DNA]</scope>
</reference>
<dbReference type="Proteomes" id="UP000472263">
    <property type="component" value="Chromosome 5"/>
</dbReference>
<dbReference type="SUPFAM" id="SSF55729">
    <property type="entry name" value="Acyl-CoA N-acyltransferases (Nat)"/>
    <property type="match status" value="1"/>
</dbReference>
<keyword evidence="2" id="KW-1133">Transmembrane helix</keyword>
<evidence type="ECO:0000256" key="2">
    <source>
        <dbReference type="SAM" id="Phobius"/>
    </source>
</evidence>
<dbReference type="CDD" id="cd04301">
    <property type="entry name" value="NAT_SF"/>
    <property type="match status" value="1"/>
</dbReference>
<dbReference type="Pfam" id="PF00583">
    <property type="entry name" value="Acetyltransf_1"/>
    <property type="match status" value="1"/>
</dbReference>
<keyword evidence="2" id="KW-0812">Transmembrane</keyword>
<reference evidence="4" key="3">
    <citation type="submission" date="2025-09" db="UniProtKB">
        <authorList>
            <consortium name="Ensembl"/>
        </authorList>
    </citation>
    <scope>IDENTIFICATION</scope>
</reference>
<sequence>FAACHLLMKLVIRRYRPSDKDTVLTLFSNGVVEQISPCFYNAMTSPLYLSITLGLCAAGYLLGSILGAVVLVGGWVALIYFSCHKLYTHYIREKIRTDMQDIPGNFMTRPDDCFFVAEAEVSGRSQVIGTVAIVAKQSGTERYGELFRMSVSSSCRRAGLASRMTQAVIDFCRERGLPKVVLQTTSTQAAAVALYEKLGFLRIFSQPTLSFPYWMIILNYLPLRYVYYFPLM</sequence>
<name>A0A668ALS8_9TELE</name>
<evidence type="ECO:0000259" key="3">
    <source>
        <dbReference type="PROSITE" id="PS51186"/>
    </source>
</evidence>
<gene>
    <name evidence="4" type="primary">LOC115359863</name>
</gene>
<dbReference type="InParanoid" id="A0A668ALS8"/>
<keyword evidence="1" id="KW-0808">Transferase</keyword>
<dbReference type="AlphaFoldDB" id="A0A668ALS8"/>
<feature type="domain" description="N-acetyltransferase" evidence="3">
    <location>
        <begin position="67"/>
        <end position="220"/>
    </location>
</feature>
<dbReference type="PROSITE" id="PS51186">
    <property type="entry name" value="GNAT"/>
    <property type="match status" value="1"/>
</dbReference>
<feature type="transmembrane region" description="Helical" evidence="2">
    <location>
        <begin position="211"/>
        <end position="229"/>
    </location>
</feature>
<evidence type="ECO:0000256" key="1">
    <source>
        <dbReference type="ARBA" id="ARBA00022679"/>
    </source>
</evidence>
<dbReference type="GO" id="GO:0008080">
    <property type="term" value="F:N-acetyltransferase activity"/>
    <property type="evidence" value="ECO:0007669"/>
    <property type="project" value="InterPro"/>
</dbReference>
<organism evidence="4 5">
    <name type="scientific">Myripristis murdjan</name>
    <name type="common">pinecone soldierfish</name>
    <dbReference type="NCBI Taxonomy" id="586833"/>
    <lineage>
        <taxon>Eukaryota</taxon>
        <taxon>Metazoa</taxon>
        <taxon>Chordata</taxon>
        <taxon>Craniata</taxon>
        <taxon>Vertebrata</taxon>
        <taxon>Euteleostomi</taxon>
        <taxon>Actinopterygii</taxon>
        <taxon>Neopterygii</taxon>
        <taxon>Teleostei</taxon>
        <taxon>Neoteleostei</taxon>
        <taxon>Acanthomorphata</taxon>
        <taxon>Holocentriformes</taxon>
        <taxon>Holocentridae</taxon>
        <taxon>Myripristis</taxon>
    </lineage>
</organism>
<dbReference type="InterPro" id="IPR050769">
    <property type="entry name" value="NAT_camello-type"/>
</dbReference>
<dbReference type="PANTHER" id="PTHR13947:SF58">
    <property type="entry name" value="8B (PUTATIVE,_PSEUDO-RELATED"/>
    <property type="match status" value="1"/>
</dbReference>
<dbReference type="InterPro" id="IPR000182">
    <property type="entry name" value="GNAT_dom"/>
</dbReference>
<dbReference type="InterPro" id="IPR016181">
    <property type="entry name" value="Acyl_CoA_acyltransferase"/>
</dbReference>
<dbReference type="Ensembl" id="ENSMMDT00005049891.1">
    <property type="protein sequence ID" value="ENSMMDP00005048934.1"/>
    <property type="gene ID" value="ENSMMDG00005022253.1"/>
</dbReference>
<reference evidence="4" key="2">
    <citation type="submission" date="2025-08" db="UniProtKB">
        <authorList>
            <consortium name="Ensembl"/>
        </authorList>
    </citation>
    <scope>IDENTIFICATION</scope>
</reference>
<dbReference type="Gene3D" id="3.40.630.30">
    <property type="match status" value="1"/>
</dbReference>
<dbReference type="FunCoup" id="A0A668ALS8">
    <property type="interactions" value="28"/>
</dbReference>
<evidence type="ECO:0000313" key="5">
    <source>
        <dbReference type="Proteomes" id="UP000472263"/>
    </source>
</evidence>
<keyword evidence="5" id="KW-1185">Reference proteome</keyword>